<evidence type="ECO:0000313" key="1">
    <source>
        <dbReference type="EMBL" id="WDF67301.1"/>
    </source>
</evidence>
<gene>
    <name evidence="1" type="ORF">PQ465_13405</name>
</gene>
<accession>A0ABY7WFJ2</accession>
<dbReference type="Proteomes" id="UP001221558">
    <property type="component" value="Chromosome"/>
</dbReference>
<organism evidence="1 2">
    <name type="scientific">Sphingobacterium oryzagri</name>
    <dbReference type="NCBI Taxonomy" id="3025669"/>
    <lineage>
        <taxon>Bacteria</taxon>
        <taxon>Pseudomonadati</taxon>
        <taxon>Bacteroidota</taxon>
        <taxon>Sphingobacteriia</taxon>
        <taxon>Sphingobacteriales</taxon>
        <taxon>Sphingobacteriaceae</taxon>
        <taxon>Sphingobacterium</taxon>
    </lineage>
</organism>
<evidence type="ECO:0000313" key="2">
    <source>
        <dbReference type="Proteomes" id="UP001221558"/>
    </source>
</evidence>
<reference evidence="1 2" key="1">
    <citation type="submission" date="2023-02" db="EMBL/GenBank/DDBJ databases">
        <title>Genome sequence of Sphingobacterium sp. KACC 22765.</title>
        <authorList>
            <person name="Kim S."/>
            <person name="Heo J."/>
            <person name="Kwon S.-W."/>
        </authorList>
    </citation>
    <scope>NUCLEOTIDE SEQUENCE [LARGE SCALE GENOMIC DNA]</scope>
    <source>
        <strain evidence="1 2">KACC 22765</strain>
    </source>
</reference>
<dbReference type="SUPFAM" id="SSF55961">
    <property type="entry name" value="Bet v1-like"/>
    <property type="match status" value="1"/>
</dbReference>
<dbReference type="Gene3D" id="3.30.530.20">
    <property type="match status" value="1"/>
</dbReference>
<keyword evidence="2" id="KW-1185">Reference proteome</keyword>
<dbReference type="RefSeq" id="WP_274266031.1">
    <property type="nucleotide sequence ID" value="NZ_CP117880.1"/>
</dbReference>
<dbReference type="EMBL" id="CP117880">
    <property type="protein sequence ID" value="WDF67301.1"/>
    <property type="molecule type" value="Genomic_DNA"/>
</dbReference>
<dbReference type="InterPro" id="IPR023393">
    <property type="entry name" value="START-like_dom_sf"/>
</dbReference>
<sequence length="158" mass="18343">MPTITLDTWIEAPVDVVFDLARSIDLHKYSVMDTQEEAIAGVKAGLIGLGETVTWRARHFGRYRTLQVKISKMERPHHFTDVMLKGDFKSMKHQHFFQAQHNGTLMRDVFRFEAPYGWLGRLVAALLLKRYMRGLLRQRNRALKEIAESGELTKFLAR</sequence>
<protein>
    <submittedName>
        <fullName evidence="1">SRPBCC family protein</fullName>
    </submittedName>
</protein>
<dbReference type="CDD" id="cd07820">
    <property type="entry name" value="SRPBCC_3"/>
    <property type="match status" value="1"/>
</dbReference>
<proteinExistence type="predicted"/>
<name>A0ABY7WFJ2_9SPHI</name>